<evidence type="ECO:0000313" key="3">
    <source>
        <dbReference type="Proteomes" id="UP001551011"/>
    </source>
</evidence>
<accession>A0ABV3AAX8</accession>
<comment type="caution">
    <text evidence="2">The sequence shown here is derived from an EMBL/GenBank/DDBJ whole genome shotgun (WGS) entry which is preliminary data.</text>
</comment>
<dbReference type="EMBL" id="JBFAEG010000011">
    <property type="protein sequence ID" value="MEU5708760.1"/>
    <property type="molecule type" value="Genomic_DNA"/>
</dbReference>
<organism evidence="2 3">
    <name type="scientific">Streptomyces flaveolus</name>
    <dbReference type="NCBI Taxonomy" id="67297"/>
    <lineage>
        <taxon>Bacteria</taxon>
        <taxon>Bacillati</taxon>
        <taxon>Actinomycetota</taxon>
        <taxon>Actinomycetes</taxon>
        <taxon>Kitasatosporales</taxon>
        <taxon>Streptomycetaceae</taxon>
        <taxon>Streptomyces</taxon>
    </lineage>
</organism>
<dbReference type="RefSeq" id="WP_267885030.1">
    <property type="nucleotide sequence ID" value="NZ_JBEXDP010000009.1"/>
</dbReference>
<evidence type="ECO:0000256" key="1">
    <source>
        <dbReference type="SAM" id="MobiDB-lite"/>
    </source>
</evidence>
<gene>
    <name evidence="2" type="ORF">AB0H04_18100</name>
</gene>
<sequence length="43" mass="4317">MNKARLVDDEGLEAGGHGVQAECGQGWPATMPPPAREGGIGVG</sequence>
<feature type="region of interest" description="Disordered" evidence="1">
    <location>
        <begin position="1"/>
        <end position="43"/>
    </location>
</feature>
<evidence type="ECO:0000313" key="2">
    <source>
        <dbReference type="EMBL" id="MEU5708760.1"/>
    </source>
</evidence>
<protein>
    <submittedName>
        <fullName evidence="2">Uncharacterized protein</fullName>
    </submittedName>
</protein>
<proteinExistence type="predicted"/>
<name>A0ABV3AAX8_9ACTN</name>
<dbReference type="Proteomes" id="UP001551011">
    <property type="component" value="Unassembled WGS sequence"/>
</dbReference>
<reference evidence="2 3" key="1">
    <citation type="submission" date="2024-06" db="EMBL/GenBank/DDBJ databases">
        <title>The Natural Products Discovery Center: Release of the First 8490 Sequenced Strains for Exploring Actinobacteria Biosynthetic Diversity.</title>
        <authorList>
            <person name="Kalkreuter E."/>
            <person name="Kautsar S.A."/>
            <person name="Yang D."/>
            <person name="Bader C.D."/>
            <person name="Teijaro C.N."/>
            <person name="Fluegel L."/>
            <person name="Davis C.M."/>
            <person name="Simpson J.R."/>
            <person name="Lauterbach L."/>
            <person name="Steele A.D."/>
            <person name="Gui C."/>
            <person name="Meng S."/>
            <person name="Li G."/>
            <person name="Viehrig K."/>
            <person name="Ye F."/>
            <person name="Su P."/>
            <person name="Kiefer A.F."/>
            <person name="Nichols A."/>
            <person name="Cepeda A.J."/>
            <person name="Yan W."/>
            <person name="Fan B."/>
            <person name="Jiang Y."/>
            <person name="Adhikari A."/>
            <person name="Zheng C.-J."/>
            <person name="Schuster L."/>
            <person name="Cowan T.M."/>
            <person name="Smanski M.J."/>
            <person name="Chevrette M.G."/>
            <person name="De Carvalho L.P.S."/>
            <person name="Shen B."/>
        </authorList>
    </citation>
    <scope>NUCLEOTIDE SEQUENCE [LARGE SCALE GENOMIC DNA]</scope>
    <source>
        <strain evidence="2 3">NPDC020594</strain>
    </source>
</reference>
<keyword evidence="3" id="KW-1185">Reference proteome</keyword>